<evidence type="ECO:0000313" key="3">
    <source>
        <dbReference type="Proteomes" id="UP000192923"/>
    </source>
</evidence>
<reference evidence="2 3" key="1">
    <citation type="submission" date="2016-12" db="EMBL/GenBank/DDBJ databases">
        <authorList>
            <person name="Song W.-J."/>
            <person name="Kurnit D.M."/>
        </authorList>
    </citation>
    <scope>NUCLEOTIDE SEQUENCE [LARGE SCALE GENOMIC DNA]</scope>
    <source>
        <strain evidence="2 3">175</strain>
    </source>
</reference>
<feature type="domain" description="Putative restriction endonuclease" evidence="1">
    <location>
        <begin position="15"/>
        <end position="175"/>
    </location>
</feature>
<evidence type="ECO:0000259" key="1">
    <source>
        <dbReference type="Pfam" id="PF05685"/>
    </source>
</evidence>
<evidence type="ECO:0000313" key="2">
    <source>
        <dbReference type="EMBL" id="SMF97132.1"/>
    </source>
</evidence>
<dbReference type="RefSeq" id="WP_085215952.1">
    <property type="nucleotide sequence ID" value="NZ_FXAM01000001.1"/>
</dbReference>
<dbReference type="InterPro" id="IPR011335">
    <property type="entry name" value="Restrct_endonuc-II-like"/>
</dbReference>
<dbReference type="CDD" id="cd06260">
    <property type="entry name" value="DUF820-like"/>
    <property type="match status" value="1"/>
</dbReference>
<keyword evidence="2" id="KW-0540">Nuclease</keyword>
<proteinExistence type="predicted"/>
<dbReference type="EMBL" id="FXAM01000001">
    <property type="protein sequence ID" value="SMF97132.1"/>
    <property type="molecule type" value="Genomic_DNA"/>
</dbReference>
<dbReference type="PANTHER" id="PTHR36558:SF1">
    <property type="entry name" value="RESTRICTION ENDONUCLEASE DOMAIN-CONTAINING PROTEIN-RELATED"/>
    <property type="match status" value="1"/>
</dbReference>
<name>A0A1Y6D9T7_9GAMM</name>
<dbReference type="GO" id="GO:0004519">
    <property type="term" value="F:endonuclease activity"/>
    <property type="evidence" value="ECO:0007669"/>
    <property type="project" value="UniProtKB-KW"/>
</dbReference>
<dbReference type="Proteomes" id="UP000192923">
    <property type="component" value="Unassembled WGS sequence"/>
</dbReference>
<dbReference type="InterPro" id="IPR012296">
    <property type="entry name" value="Nuclease_put_TT1808"/>
</dbReference>
<gene>
    <name evidence="2" type="ORF">SAMN02949497_4551</name>
</gene>
<dbReference type="PANTHER" id="PTHR36558">
    <property type="entry name" value="GLR1098 PROTEIN"/>
    <property type="match status" value="1"/>
</dbReference>
<protein>
    <submittedName>
        <fullName evidence="2">Endonuclease, Uma2 family (Restriction endonuclease fold)</fullName>
    </submittedName>
</protein>
<organism evidence="2 3">
    <name type="scientific">Methylomagnum ishizawai</name>
    <dbReference type="NCBI Taxonomy" id="1760988"/>
    <lineage>
        <taxon>Bacteria</taxon>
        <taxon>Pseudomonadati</taxon>
        <taxon>Pseudomonadota</taxon>
        <taxon>Gammaproteobacteria</taxon>
        <taxon>Methylococcales</taxon>
        <taxon>Methylococcaceae</taxon>
        <taxon>Methylomagnum</taxon>
    </lineage>
</organism>
<dbReference type="OrthoDB" id="26750at2"/>
<keyword evidence="2" id="KW-0255">Endonuclease</keyword>
<dbReference type="AlphaFoldDB" id="A0A1Y6D9T7"/>
<accession>A0A1Y6D9T7</accession>
<dbReference type="Pfam" id="PF05685">
    <property type="entry name" value="Uma2"/>
    <property type="match status" value="1"/>
</dbReference>
<sequence length="202" mass="23178">MNAYFQPNQSWISEEDYLQGELLSEIKHEYIDGQVYAMAGASKNHERIAGNVFGEIRAHLKGKPCEPFASDIKVKVGTQFFYPDAMVVCHDPDPHEYYTQSPVLIVEVLSRHTRKTDETTKRRAYLEIPSLLEYVLIEQDIVDVEVCRRVEGWVSKHYFMGDQILLQSIGLTLAVEEIYARVVNEDVRLFLEERAATSPPTP</sequence>
<dbReference type="SUPFAM" id="SSF52980">
    <property type="entry name" value="Restriction endonuclease-like"/>
    <property type="match status" value="1"/>
</dbReference>
<keyword evidence="2" id="KW-0378">Hydrolase</keyword>
<dbReference type="STRING" id="1760988.SAMN02949497_4551"/>
<dbReference type="Gene3D" id="3.90.1570.10">
    <property type="entry name" value="tt1808, chain A"/>
    <property type="match status" value="1"/>
</dbReference>
<dbReference type="InterPro" id="IPR008538">
    <property type="entry name" value="Uma2"/>
</dbReference>
<keyword evidence="3" id="KW-1185">Reference proteome</keyword>